<proteinExistence type="inferred from homology"/>
<dbReference type="GO" id="GO:0030246">
    <property type="term" value="F:carbohydrate binding"/>
    <property type="evidence" value="ECO:0007669"/>
    <property type="project" value="TreeGrafter"/>
</dbReference>
<comment type="similarity">
    <text evidence="2">Belongs to the bacterial solute-binding protein 2 family.</text>
</comment>
<dbReference type="PANTHER" id="PTHR30036:SF7">
    <property type="entry name" value="ABC TRANSPORTER PERIPLASMIC-BINDING PROTEIN YPHF"/>
    <property type="match status" value="1"/>
</dbReference>
<feature type="signal peptide" evidence="3">
    <location>
        <begin position="1"/>
        <end position="24"/>
    </location>
</feature>
<organism evidence="5 6">
    <name type="scientific">Christensenella hongkongensis</name>
    <dbReference type="NCBI Taxonomy" id="270498"/>
    <lineage>
        <taxon>Bacteria</taxon>
        <taxon>Bacillati</taxon>
        <taxon>Bacillota</taxon>
        <taxon>Clostridia</taxon>
        <taxon>Christensenellales</taxon>
        <taxon>Christensenellaceae</taxon>
        <taxon>Christensenella</taxon>
    </lineage>
</organism>
<dbReference type="PROSITE" id="PS51257">
    <property type="entry name" value="PROKAR_LIPOPROTEIN"/>
    <property type="match status" value="1"/>
</dbReference>
<dbReference type="PANTHER" id="PTHR30036">
    <property type="entry name" value="D-XYLOSE-BINDING PERIPLASMIC PROTEIN"/>
    <property type="match status" value="1"/>
</dbReference>
<dbReference type="AlphaFoldDB" id="A0A0M2NCH8"/>
<dbReference type="Proteomes" id="UP000034076">
    <property type="component" value="Unassembled WGS sequence"/>
</dbReference>
<accession>A0A0M2NCH8</accession>
<evidence type="ECO:0000256" key="3">
    <source>
        <dbReference type="SAM" id="SignalP"/>
    </source>
</evidence>
<evidence type="ECO:0000313" key="6">
    <source>
        <dbReference type="Proteomes" id="UP000034076"/>
    </source>
</evidence>
<protein>
    <submittedName>
        <fullName evidence="5">Ribose ABC transport system, periplasmic ribose-binding protein RbsB</fullName>
    </submittedName>
</protein>
<evidence type="ECO:0000256" key="1">
    <source>
        <dbReference type="ARBA" id="ARBA00004196"/>
    </source>
</evidence>
<name>A0A0M2NCH8_9FIRM</name>
<dbReference type="InterPro" id="IPR050555">
    <property type="entry name" value="Bact_Solute-Bind_Prot2"/>
</dbReference>
<keyword evidence="3" id="KW-0732">Signal</keyword>
<dbReference type="SUPFAM" id="SSF53822">
    <property type="entry name" value="Periplasmic binding protein-like I"/>
    <property type="match status" value="1"/>
</dbReference>
<dbReference type="GO" id="GO:0030288">
    <property type="term" value="C:outer membrane-bounded periplasmic space"/>
    <property type="evidence" value="ECO:0007669"/>
    <property type="project" value="TreeGrafter"/>
</dbReference>
<evidence type="ECO:0000259" key="4">
    <source>
        <dbReference type="Pfam" id="PF13407"/>
    </source>
</evidence>
<evidence type="ECO:0000256" key="2">
    <source>
        <dbReference type="ARBA" id="ARBA00007639"/>
    </source>
</evidence>
<evidence type="ECO:0000313" key="5">
    <source>
        <dbReference type="EMBL" id="KKI49943.1"/>
    </source>
</evidence>
<dbReference type="InterPro" id="IPR025997">
    <property type="entry name" value="SBP_2_dom"/>
</dbReference>
<reference evidence="5 6" key="1">
    <citation type="submission" date="2015-04" db="EMBL/GenBank/DDBJ databases">
        <title>Draft genome sequence of bacteremic isolate Catabacter hongkongensis type strain HKU16T.</title>
        <authorList>
            <person name="Lau S.K."/>
            <person name="Teng J.L."/>
            <person name="Huang Y."/>
            <person name="Curreem S.O."/>
            <person name="Tsui S.K."/>
            <person name="Woo P.C."/>
        </authorList>
    </citation>
    <scope>NUCLEOTIDE SEQUENCE [LARGE SCALE GENOMIC DNA]</scope>
    <source>
        <strain evidence="5 6">HKU16</strain>
    </source>
</reference>
<comment type="caution">
    <text evidence="5">The sequence shown here is derived from an EMBL/GenBank/DDBJ whole genome shotgun (WGS) entry which is preliminary data.</text>
</comment>
<dbReference type="RefSeq" id="WP_052740569.1">
    <property type="nucleotide sequence ID" value="NZ_CAUERS010000068.1"/>
</dbReference>
<keyword evidence="6" id="KW-1185">Reference proteome</keyword>
<feature type="domain" description="Periplasmic binding protein" evidence="4">
    <location>
        <begin position="68"/>
        <end position="321"/>
    </location>
</feature>
<comment type="subcellular location">
    <subcellularLocation>
        <location evidence="1">Cell envelope</location>
    </subcellularLocation>
</comment>
<dbReference type="Gene3D" id="3.40.50.2300">
    <property type="match status" value="2"/>
</dbReference>
<dbReference type="InterPro" id="IPR028082">
    <property type="entry name" value="Peripla_BP_I"/>
</dbReference>
<sequence>MKKALLLVLAVVLTVSLVACSTPAATPSADASTAPSADASVSAEASSDANASTPAASGSKKVAGVVFQEDQFMKLLQLGYKDAAEKAGYEFFPGNTNNDAAKEVEMLNTYIDQGYAGVAIAPISETASVEPLKKAAAAGLAVGLSNSPLDGQDWMTACYSSDNYQLGQMTGEACAKYIEENMDGKAKIGILQFKSLLPEQSGARSQGFIDEVTKLPGVEIVSDQDAWLQDKAITVAGDMLTANPDINLLWGANEGGTIGATMAVKNAGLAGKVVTFGTDASEQTAAMLQDEANILQALTGQDPYTIGQKTMESVLMTVEGKDNPDKGKLVIVPGQLLTREKPDEVTAFVADLKTKMGG</sequence>
<dbReference type="Pfam" id="PF13407">
    <property type="entry name" value="Peripla_BP_4"/>
    <property type="match status" value="1"/>
</dbReference>
<dbReference type="EMBL" id="LAYJ01000115">
    <property type="protein sequence ID" value="KKI49943.1"/>
    <property type="molecule type" value="Genomic_DNA"/>
</dbReference>
<dbReference type="OrthoDB" id="4827464at2"/>
<dbReference type="STRING" id="270498.CHK_2559"/>
<dbReference type="PATRIC" id="fig|270498.16.peg.1304"/>
<feature type="chain" id="PRO_5018192468" evidence="3">
    <location>
        <begin position="25"/>
        <end position="358"/>
    </location>
</feature>
<gene>
    <name evidence="5" type="ORF">CHK_2559</name>
</gene>